<name>A0ABR0SVJ8_9HYPO</name>
<proteinExistence type="predicted"/>
<evidence type="ECO:0000259" key="4">
    <source>
        <dbReference type="Pfam" id="PF10017"/>
    </source>
</evidence>
<evidence type="ECO:0000256" key="2">
    <source>
        <dbReference type="ARBA" id="ARBA00022679"/>
    </source>
</evidence>
<evidence type="ECO:0000256" key="3">
    <source>
        <dbReference type="ARBA" id="ARBA00022691"/>
    </source>
</evidence>
<dbReference type="Proteomes" id="UP001338125">
    <property type="component" value="Unassembled WGS sequence"/>
</dbReference>
<comment type="caution">
    <text evidence="5">The sequence shown here is derived from an EMBL/GenBank/DDBJ whole genome shotgun (WGS) entry which is preliminary data.</text>
</comment>
<keyword evidence="1" id="KW-0489">Methyltransferase</keyword>
<dbReference type="InterPro" id="IPR019257">
    <property type="entry name" value="MeTrfase_dom"/>
</dbReference>
<dbReference type="PANTHER" id="PTHR43397:SF2">
    <property type="entry name" value="HISTIDINE-SPECIFIC METHYLTRANSFERASE SAM-DEPENDENT DOMAIN-CONTAINING PROTEIN"/>
    <property type="match status" value="1"/>
</dbReference>
<dbReference type="Pfam" id="PF10017">
    <property type="entry name" value="Methyltransf_33"/>
    <property type="match status" value="1"/>
</dbReference>
<organism evidence="5 6">
    <name type="scientific">Cladobotryum mycophilum</name>
    <dbReference type="NCBI Taxonomy" id="491253"/>
    <lineage>
        <taxon>Eukaryota</taxon>
        <taxon>Fungi</taxon>
        <taxon>Dikarya</taxon>
        <taxon>Ascomycota</taxon>
        <taxon>Pezizomycotina</taxon>
        <taxon>Sordariomycetes</taxon>
        <taxon>Hypocreomycetidae</taxon>
        <taxon>Hypocreales</taxon>
        <taxon>Hypocreaceae</taxon>
        <taxon>Cladobotryum</taxon>
    </lineage>
</organism>
<reference evidence="5 6" key="1">
    <citation type="submission" date="2024-01" db="EMBL/GenBank/DDBJ databases">
        <title>Complete genome of Cladobotryum mycophilum ATHUM6906.</title>
        <authorList>
            <person name="Christinaki A.C."/>
            <person name="Myridakis A.I."/>
            <person name="Kouvelis V.N."/>
        </authorList>
    </citation>
    <scope>NUCLEOTIDE SEQUENCE [LARGE SCALE GENOMIC DNA]</scope>
    <source>
        <strain evidence="5 6">ATHUM6906</strain>
    </source>
</reference>
<dbReference type="NCBIfam" id="TIGR03439">
    <property type="entry name" value="methyl_EasF"/>
    <property type="match status" value="1"/>
</dbReference>
<dbReference type="EMBL" id="JAVFKD010000004">
    <property type="protein sequence ID" value="KAK5996178.1"/>
    <property type="molecule type" value="Genomic_DNA"/>
</dbReference>
<dbReference type="PANTHER" id="PTHR43397">
    <property type="entry name" value="ERGOTHIONEINE BIOSYNTHESIS PROTEIN 1"/>
    <property type="match status" value="1"/>
</dbReference>
<accession>A0ABR0SVJ8</accession>
<sequence>MRKTALLLRTLELQHKHVEYFALDVSRAALRSSIRELLLLFSGNSKTKIQGLLGTYEDCASWLQCKHDQKSRITLLWLGNSIANFTPAEASLLISRFFQAGQSPSPPIQMIIAEEITESYEGERSHDFVLNGLDAANQLLGTEVFGAADWDFYGRWNEDKCMHESFYVARRDLCLGIEGKTFSIKQRELVRAIGSGKWPYAKVSEICKGAGTQVVDRWSNQDESYGVYVLKGVTHIVNAI</sequence>
<feature type="domain" description="Histidine-specific methyltransferase SAM-dependent" evidence="4">
    <location>
        <begin position="1"/>
        <end position="231"/>
    </location>
</feature>
<dbReference type="InterPro" id="IPR017805">
    <property type="entry name" value="SAM_MeTrfase_EasF-type_put"/>
</dbReference>
<dbReference type="InterPro" id="IPR029063">
    <property type="entry name" value="SAM-dependent_MTases_sf"/>
</dbReference>
<gene>
    <name evidence="5" type="ORF">PT974_04606</name>
</gene>
<keyword evidence="6" id="KW-1185">Reference proteome</keyword>
<keyword evidence="3" id="KW-0949">S-adenosyl-L-methionine</keyword>
<dbReference type="InterPro" id="IPR051128">
    <property type="entry name" value="EgtD_Methyltrsf_superfamily"/>
</dbReference>
<evidence type="ECO:0000313" key="5">
    <source>
        <dbReference type="EMBL" id="KAK5996178.1"/>
    </source>
</evidence>
<evidence type="ECO:0000313" key="6">
    <source>
        <dbReference type="Proteomes" id="UP001338125"/>
    </source>
</evidence>
<keyword evidence="2" id="KW-0808">Transferase</keyword>
<protein>
    <submittedName>
        <fullName evidence="5">N-methyltransferase fsqC</fullName>
    </submittedName>
</protein>
<evidence type="ECO:0000256" key="1">
    <source>
        <dbReference type="ARBA" id="ARBA00022603"/>
    </source>
</evidence>
<dbReference type="Gene3D" id="3.40.50.150">
    <property type="entry name" value="Vaccinia Virus protein VP39"/>
    <property type="match status" value="1"/>
</dbReference>